<evidence type="ECO:0000313" key="2">
    <source>
        <dbReference type="Proteomes" id="UP000799755"/>
    </source>
</evidence>
<accession>A0ACB6QJW8</accession>
<comment type="caution">
    <text evidence="1">The sequence shown here is derived from an EMBL/GenBank/DDBJ whole genome shotgun (WGS) entry which is preliminary data.</text>
</comment>
<sequence length="1379" mass="156879">MHRTPRLTLPEDGNHGPVPRPRTPHQPSPGSTLETIINSLETKYRLGLSNRGETWSPSKKTNSGADKVYGKIKFCFFSFPGALDQILDKFESQAPHPTNPGERLQRLNKLLNEQIPSPRTGSQTPRGKPHTPLCSPLCKSNQLPQASHPSPLFQHAEPESEYVTAPQSGSATDEDEDDFETPPSPITESKAAQRRIQASPRVSSSSAMNKRPSDSSKDGESSPKFSRTSRGKQPHGQPLSPVDRRLHGSSSNGVFKKPSIELLRSFQSTAPSATTSFGFSQQSATQPDTANTSFASEAAGNDSTYQKLTRASPTTMGSLGDQELVAGSSKPVIEDQAQSIEATRQSSSYGSVDVDELVTTSMSCEEYETIRNPSARRMSGLFPTESFVYSEKTSSLHQSPVRLSHYIRDIPHQHLFVEDATEDLKRLPYFILFICLRITQENSISLQDLTRHIGSEYSDYENFWHSVKSHPESLNVRTRDPIKVWEAPKRKFERYTFKARVVFNNRRSGPVFNLELLPLLAEKPCRLQRAFGSDRFLYLTFPSFESGPSSQRFRGAEMIQIREQWKLWYMAEHSFLGRKWRAFHVEDSKVGRRKMSRRDDEDSYGKRVVLFATEGNDIERCSIGTMMNWFFPFAGDQNQKQSFCKAYARLDLALSKTEPTLVFEPAQVRYISDQVADGSPEDSRFNDPALVWEKCTEKPVMNDGCSQISVGAAHAIWKIYKKRNGINGPLPSTFQGRIGGAKGVWMISAESYTKDPDHLDIWIQINDSQLKFIPHADDWFFESYNQLRLTFELVNFSSPPTPSDLHISFIPIMVDRGVPIGVIAKLTESRLSFEREQLLEILSDPVRVYDWVHKQGGSGLRDVDTIRWQASLPQSLDEKVKFLLQSGFSPIESSYLSKCLLRFIERRQLQREKKLRIPLGKTTYLFGIADPLGVLSPGEVHVQFSATFTDESTDESYLRLDNMDVLAARQPACRRSDIQKVRAVVHSKLTHLVDVVVFPTRGQYPLAGKLQGGDYDGDMFWLCWDPALVVQFKNAPAPLKALESAKYGIKTDQRKLSQIMNVHEPSTVDNLLKEVLEFRTSRDLLGIVTNYLEKQAYAENRVYSGTLDSLCDIHDLLVDAPKQGYRFNEKEFREFTKRFGLPANPELPIYKAAMEKCEQGLEMGEVDSARNQQWLFNRNNVLDYLYFEVVRKHNNKTLNLVRDKLSNAQKNDEVLQYPYLWLREKHIPIIDQELDVLVRSIEGNFRQWNGRMHHDLTSNQYNDAVDECFKKFLAIMPTNIRDPEIQPWLEPYLYKDFTLWETIRASALYATYPYPEKAPFVFHMAGKQLAKLKADPLPGTRSVTLSILINMKPKPIRVPVQLEDSNSEDDFETANQDEV</sequence>
<dbReference type="Proteomes" id="UP000799755">
    <property type="component" value="Unassembled WGS sequence"/>
</dbReference>
<reference evidence="1" key="1">
    <citation type="journal article" date="2020" name="Stud. Mycol.">
        <title>101 Dothideomycetes genomes: a test case for predicting lifestyles and emergence of pathogens.</title>
        <authorList>
            <person name="Haridas S."/>
            <person name="Albert R."/>
            <person name="Binder M."/>
            <person name="Bloem J."/>
            <person name="Labutti K."/>
            <person name="Salamov A."/>
            <person name="Andreopoulos B."/>
            <person name="Baker S."/>
            <person name="Barry K."/>
            <person name="Bills G."/>
            <person name="Bluhm B."/>
            <person name="Cannon C."/>
            <person name="Castanera R."/>
            <person name="Culley D."/>
            <person name="Daum C."/>
            <person name="Ezra D."/>
            <person name="Gonzalez J."/>
            <person name="Henrissat B."/>
            <person name="Kuo A."/>
            <person name="Liang C."/>
            <person name="Lipzen A."/>
            <person name="Lutzoni F."/>
            <person name="Magnuson J."/>
            <person name="Mondo S."/>
            <person name="Nolan M."/>
            <person name="Ohm R."/>
            <person name="Pangilinan J."/>
            <person name="Park H.-J."/>
            <person name="Ramirez L."/>
            <person name="Alfaro M."/>
            <person name="Sun H."/>
            <person name="Tritt A."/>
            <person name="Yoshinaga Y."/>
            <person name="Zwiers L.-H."/>
            <person name="Turgeon B."/>
            <person name="Goodwin S."/>
            <person name="Spatafora J."/>
            <person name="Crous P."/>
            <person name="Grigoriev I."/>
        </authorList>
    </citation>
    <scope>NUCLEOTIDE SEQUENCE</scope>
    <source>
        <strain evidence="1">ATCC 200398</strain>
    </source>
</reference>
<protein>
    <submittedName>
        <fullName evidence="1">Uncharacterized protein</fullName>
    </submittedName>
</protein>
<keyword evidence="2" id="KW-1185">Reference proteome</keyword>
<gene>
    <name evidence="1" type="ORF">BDR25DRAFT_377566</name>
</gene>
<name>A0ACB6QJW8_9PLEO</name>
<proteinExistence type="predicted"/>
<organism evidence="1 2">
    <name type="scientific">Lindgomyces ingoldianus</name>
    <dbReference type="NCBI Taxonomy" id="673940"/>
    <lineage>
        <taxon>Eukaryota</taxon>
        <taxon>Fungi</taxon>
        <taxon>Dikarya</taxon>
        <taxon>Ascomycota</taxon>
        <taxon>Pezizomycotina</taxon>
        <taxon>Dothideomycetes</taxon>
        <taxon>Pleosporomycetidae</taxon>
        <taxon>Pleosporales</taxon>
        <taxon>Lindgomycetaceae</taxon>
        <taxon>Lindgomyces</taxon>
    </lineage>
</organism>
<dbReference type="EMBL" id="MU003525">
    <property type="protein sequence ID" value="KAF2466417.1"/>
    <property type="molecule type" value="Genomic_DNA"/>
</dbReference>
<evidence type="ECO:0000313" key="1">
    <source>
        <dbReference type="EMBL" id="KAF2466417.1"/>
    </source>
</evidence>